<gene>
    <name evidence="2" type="ORF">EH214_04290</name>
</gene>
<name>A0A662ZT64_PHOVU</name>
<organism evidence="2 3">
    <name type="scientific">Phocaeicola vulgatus</name>
    <name type="common">Bacteroides vulgatus</name>
    <dbReference type="NCBI Taxonomy" id="821"/>
    <lineage>
        <taxon>Bacteria</taxon>
        <taxon>Pseudomonadati</taxon>
        <taxon>Bacteroidota</taxon>
        <taxon>Bacteroidia</taxon>
        <taxon>Bacteroidales</taxon>
        <taxon>Bacteroidaceae</taxon>
        <taxon>Phocaeicola</taxon>
    </lineage>
</organism>
<dbReference type="InterPro" id="IPR013597">
    <property type="entry name" value="Mat_intron_G2"/>
</dbReference>
<dbReference type="AlphaFoldDB" id="A0A662ZT64"/>
<proteinExistence type="predicted"/>
<dbReference type="EMBL" id="RWHZ01000120">
    <property type="protein sequence ID" value="TSE46499.1"/>
    <property type="molecule type" value="Genomic_DNA"/>
</dbReference>
<reference evidence="2 3" key="1">
    <citation type="journal article" date="2019" name="Nat. Commun.">
        <title>Gram positive-like bacteriocins with broad spectrum anti-Bacteroidales activity encoded on mobile elements of the human gut microbiota.</title>
        <authorList>
            <person name="Bechon N."/>
            <person name="Coyne M.J.Jr."/>
            <person name="Laclare-Mceneany V."/>
            <person name="Chatzidaki-Livanis M."/>
            <person name="Ghigo J.-M."/>
            <person name="Comstock L.E."/>
        </authorList>
    </citation>
    <scope>NUCLEOTIDE SEQUENCE [LARGE SCALE GENOMIC DNA]</scope>
    <source>
        <strain evidence="2 3">CL01T12C17</strain>
    </source>
</reference>
<dbReference type="Pfam" id="PF08388">
    <property type="entry name" value="GIIM"/>
    <property type="match status" value="1"/>
</dbReference>
<evidence type="ECO:0000313" key="3">
    <source>
        <dbReference type="Proteomes" id="UP000408523"/>
    </source>
</evidence>
<feature type="domain" description="Group II intron maturase-specific" evidence="1">
    <location>
        <begin position="2"/>
        <end position="55"/>
    </location>
</feature>
<dbReference type="SUPFAM" id="SSF75712">
    <property type="entry name" value="Rad50 coiled-coil Zn hook"/>
    <property type="match status" value="1"/>
</dbReference>
<evidence type="ECO:0000313" key="2">
    <source>
        <dbReference type="EMBL" id="TSE46499.1"/>
    </source>
</evidence>
<protein>
    <submittedName>
        <fullName evidence="2">Group II intron, maturase-specific domain</fullName>
    </submittedName>
</protein>
<accession>A0A662ZT64</accession>
<sequence length="179" mass="21905">MMLNPIIKGWGNYYKYGTSAKVFHRIDWEIFKKIWQWARRRHPQKCKGWVKDKYFRTLNGRSWRFAADMGKKDKIDYIELTYLPTIHHEKFVKVRHYANPYDPADKSYYEWRETYRMKQTLKGRQSLINIWKRQNKVCPVCGERIDRERPWSITEQIVSGQKVRTLVHTSCKRKMQSRL</sequence>
<evidence type="ECO:0000259" key="1">
    <source>
        <dbReference type="Pfam" id="PF08388"/>
    </source>
</evidence>
<dbReference type="Proteomes" id="UP000408523">
    <property type="component" value="Unassembled WGS sequence"/>
</dbReference>
<comment type="caution">
    <text evidence="2">The sequence shown here is derived from an EMBL/GenBank/DDBJ whole genome shotgun (WGS) entry which is preliminary data.</text>
</comment>